<dbReference type="Proteomes" id="UP000275456">
    <property type="component" value="Unassembled WGS sequence"/>
</dbReference>
<protein>
    <submittedName>
        <fullName evidence="3">Superfamily II DNA or RNA helicase</fullName>
    </submittedName>
</protein>
<dbReference type="InterPro" id="IPR050742">
    <property type="entry name" value="Helicase_Restrict-Modif_Enz"/>
</dbReference>
<dbReference type="InterPro" id="IPR027417">
    <property type="entry name" value="P-loop_NTPase"/>
</dbReference>
<dbReference type="PANTHER" id="PTHR47396">
    <property type="entry name" value="TYPE I RESTRICTION ENZYME ECOKI R PROTEIN"/>
    <property type="match status" value="1"/>
</dbReference>
<dbReference type="SMART" id="SM00487">
    <property type="entry name" value="DEXDc"/>
    <property type="match status" value="1"/>
</dbReference>
<feature type="compositionally biased region" description="Basic residues" evidence="1">
    <location>
        <begin position="1"/>
        <end position="10"/>
    </location>
</feature>
<keyword evidence="3" id="KW-0378">Hydrolase</keyword>
<dbReference type="GO" id="GO:0016787">
    <property type="term" value="F:hydrolase activity"/>
    <property type="evidence" value="ECO:0007669"/>
    <property type="project" value="InterPro"/>
</dbReference>
<dbReference type="AlphaFoldDB" id="A0A3N2ATN1"/>
<keyword evidence="3" id="KW-0547">Nucleotide-binding</keyword>
<gene>
    <name evidence="3" type="ORF">EDD26_1650</name>
</gene>
<reference evidence="3 4" key="1">
    <citation type="submission" date="2018-11" db="EMBL/GenBank/DDBJ databases">
        <title>Sequencing the genomes of 1000 actinobacteria strains.</title>
        <authorList>
            <person name="Klenk H.-P."/>
        </authorList>
    </citation>
    <scope>NUCLEOTIDE SEQUENCE [LARGE SCALE GENOMIC DNA]</scope>
    <source>
        <strain evidence="3 4">DSM 9580</strain>
    </source>
</reference>
<evidence type="ECO:0000256" key="1">
    <source>
        <dbReference type="SAM" id="MobiDB-lite"/>
    </source>
</evidence>
<dbReference type="GO" id="GO:0005829">
    <property type="term" value="C:cytosol"/>
    <property type="evidence" value="ECO:0007669"/>
    <property type="project" value="TreeGrafter"/>
</dbReference>
<dbReference type="InterPro" id="IPR003593">
    <property type="entry name" value="AAA+_ATPase"/>
</dbReference>
<name>A0A3N2ATN1_9MICO</name>
<dbReference type="GO" id="GO:0004386">
    <property type="term" value="F:helicase activity"/>
    <property type="evidence" value="ECO:0007669"/>
    <property type="project" value="UniProtKB-KW"/>
</dbReference>
<dbReference type="Gene3D" id="3.40.50.300">
    <property type="entry name" value="P-loop containing nucleotide triphosphate hydrolases"/>
    <property type="match status" value="2"/>
</dbReference>
<keyword evidence="3" id="KW-0067">ATP-binding</keyword>
<sequence length="635" mass="70286">MRDTRTRRRSVAAPTMERVTSQPAATPFGAFAGQQGIQHSAQQHGQHATEQGQHFGTYAADHLPPTYPERAAWGTAQPLRAWQQEALEQYFRTEPRDFLAAATPGAGKTTFALRLASELLRRGAVARITVVAPTEHLKQQWADAAHRAGIRLDPDFSNGDGDYPRQYHGVVVTYAQVAARPPVHERITRSAPSLVILDEVHHAGDALSWGDAVLEAFGPAARRLSLTGTPFRSDTAPIPFVEYVRDERGIRLSRTDYAYAYDHALRDGVVRPVLFMAYAGTMQWRTSMGDEMRATLGHGDTKDITNGAWRTALDPGGEWIQQVLRSADVRLTHVRQTVPDAGGLVIATDQAQARQYAALLRGISGEEPTVVLSDDPGGSDRISAFSEGTQRWMVAVRMVSEGVDVPRLAVGVYATSSSTPLFFAQAIGRFVRSRRRGEVATIFLPSVPPLLTLAAELERQRDHALDREQSDDQLLDDDAMDAAERGDSDDREAAPFTWEPLESSATFDRVLFGDAEFGQLVEPATEEELDFIGIPGLLDAEDVSDLLKRRHARQAARIRDRPPSQEAPEPLYRNMREERQLLNSLVAIVAKRRGEAHALVHAESRRVCGGPPVAQASMQQLRDRIRYLRKVVDKR</sequence>
<organism evidence="3 4">
    <name type="scientific">Agrococcus jenensis</name>
    <dbReference type="NCBI Taxonomy" id="46353"/>
    <lineage>
        <taxon>Bacteria</taxon>
        <taxon>Bacillati</taxon>
        <taxon>Actinomycetota</taxon>
        <taxon>Actinomycetes</taxon>
        <taxon>Micrococcales</taxon>
        <taxon>Microbacteriaceae</taxon>
        <taxon>Agrococcus</taxon>
    </lineage>
</organism>
<dbReference type="PANTHER" id="PTHR47396:SF2">
    <property type="entry name" value="HELICASE ATP-BINDING DOMAIN-CONTAINING PROTEIN"/>
    <property type="match status" value="1"/>
</dbReference>
<dbReference type="GO" id="GO:0003677">
    <property type="term" value="F:DNA binding"/>
    <property type="evidence" value="ECO:0007669"/>
    <property type="project" value="InterPro"/>
</dbReference>
<evidence type="ECO:0000313" key="3">
    <source>
        <dbReference type="EMBL" id="ROR66268.1"/>
    </source>
</evidence>
<comment type="caution">
    <text evidence="3">The sequence shown here is derived from an EMBL/GenBank/DDBJ whole genome shotgun (WGS) entry which is preliminary data.</text>
</comment>
<dbReference type="EMBL" id="RKHJ01000001">
    <property type="protein sequence ID" value="ROR66268.1"/>
    <property type="molecule type" value="Genomic_DNA"/>
</dbReference>
<dbReference type="SMART" id="SM00382">
    <property type="entry name" value="AAA"/>
    <property type="match status" value="1"/>
</dbReference>
<evidence type="ECO:0000259" key="2">
    <source>
        <dbReference type="PROSITE" id="PS51192"/>
    </source>
</evidence>
<proteinExistence type="predicted"/>
<accession>A0A3N2ATN1</accession>
<keyword evidence="4" id="KW-1185">Reference proteome</keyword>
<dbReference type="Pfam" id="PF04851">
    <property type="entry name" value="ResIII"/>
    <property type="match status" value="1"/>
</dbReference>
<feature type="domain" description="Helicase ATP-binding" evidence="2">
    <location>
        <begin position="89"/>
        <end position="248"/>
    </location>
</feature>
<evidence type="ECO:0000313" key="4">
    <source>
        <dbReference type="Proteomes" id="UP000275456"/>
    </source>
</evidence>
<dbReference type="InterPro" id="IPR006935">
    <property type="entry name" value="Helicase/UvrB_N"/>
</dbReference>
<dbReference type="InterPro" id="IPR014001">
    <property type="entry name" value="Helicase_ATP-bd"/>
</dbReference>
<keyword evidence="3" id="KW-0347">Helicase</keyword>
<dbReference type="GO" id="GO:0005524">
    <property type="term" value="F:ATP binding"/>
    <property type="evidence" value="ECO:0007669"/>
    <property type="project" value="InterPro"/>
</dbReference>
<dbReference type="PROSITE" id="PS51192">
    <property type="entry name" value="HELICASE_ATP_BIND_1"/>
    <property type="match status" value="1"/>
</dbReference>
<feature type="region of interest" description="Disordered" evidence="1">
    <location>
        <begin position="1"/>
        <end position="20"/>
    </location>
</feature>
<dbReference type="SUPFAM" id="SSF52540">
    <property type="entry name" value="P-loop containing nucleoside triphosphate hydrolases"/>
    <property type="match status" value="2"/>
</dbReference>